<evidence type="ECO:0000313" key="3">
    <source>
        <dbReference type="Proteomes" id="UP001275084"/>
    </source>
</evidence>
<dbReference type="Proteomes" id="UP001275084">
    <property type="component" value="Unassembled WGS sequence"/>
</dbReference>
<gene>
    <name evidence="2" type="ORF">B0T25DRAFT_110808</name>
</gene>
<reference evidence="2" key="1">
    <citation type="journal article" date="2023" name="Mol. Phylogenet. Evol.">
        <title>Genome-scale phylogeny and comparative genomics of the fungal order Sordariales.</title>
        <authorList>
            <person name="Hensen N."/>
            <person name="Bonometti L."/>
            <person name="Westerberg I."/>
            <person name="Brannstrom I.O."/>
            <person name="Guillou S."/>
            <person name="Cros-Aarteil S."/>
            <person name="Calhoun S."/>
            <person name="Haridas S."/>
            <person name="Kuo A."/>
            <person name="Mondo S."/>
            <person name="Pangilinan J."/>
            <person name="Riley R."/>
            <person name="LaButti K."/>
            <person name="Andreopoulos B."/>
            <person name="Lipzen A."/>
            <person name="Chen C."/>
            <person name="Yan M."/>
            <person name="Daum C."/>
            <person name="Ng V."/>
            <person name="Clum A."/>
            <person name="Steindorff A."/>
            <person name="Ohm R.A."/>
            <person name="Martin F."/>
            <person name="Silar P."/>
            <person name="Natvig D.O."/>
            <person name="Lalanne C."/>
            <person name="Gautier V."/>
            <person name="Ament-Velasquez S.L."/>
            <person name="Kruys A."/>
            <person name="Hutchinson M.I."/>
            <person name="Powell A.J."/>
            <person name="Barry K."/>
            <person name="Miller A.N."/>
            <person name="Grigoriev I.V."/>
            <person name="Debuchy R."/>
            <person name="Gladieux P."/>
            <person name="Hiltunen Thoren M."/>
            <person name="Johannesson H."/>
        </authorList>
    </citation>
    <scope>NUCLEOTIDE SEQUENCE</scope>
    <source>
        <strain evidence="2">CBS 955.72</strain>
    </source>
</reference>
<dbReference type="AlphaFoldDB" id="A0AAJ0MI56"/>
<evidence type="ECO:0000256" key="1">
    <source>
        <dbReference type="SAM" id="MobiDB-lite"/>
    </source>
</evidence>
<feature type="region of interest" description="Disordered" evidence="1">
    <location>
        <begin position="100"/>
        <end position="131"/>
    </location>
</feature>
<protein>
    <submittedName>
        <fullName evidence="2">Uncharacterized protein</fullName>
    </submittedName>
</protein>
<name>A0AAJ0MI56_9PEZI</name>
<reference evidence="2" key="2">
    <citation type="submission" date="2023-06" db="EMBL/GenBank/DDBJ databases">
        <authorList>
            <consortium name="Lawrence Berkeley National Laboratory"/>
            <person name="Haridas S."/>
            <person name="Hensen N."/>
            <person name="Bonometti L."/>
            <person name="Westerberg I."/>
            <person name="Brannstrom I.O."/>
            <person name="Guillou S."/>
            <person name="Cros-Aarteil S."/>
            <person name="Calhoun S."/>
            <person name="Kuo A."/>
            <person name="Mondo S."/>
            <person name="Pangilinan J."/>
            <person name="Riley R."/>
            <person name="Labutti K."/>
            <person name="Andreopoulos B."/>
            <person name="Lipzen A."/>
            <person name="Chen C."/>
            <person name="Yanf M."/>
            <person name="Daum C."/>
            <person name="Ng V."/>
            <person name="Clum A."/>
            <person name="Steindorff A."/>
            <person name="Ohm R."/>
            <person name="Martin F."/>
            <person name="Silar P."/>
            <person name="Natvig D."/>
            <person name="Lalanne C."/>
            <person name="Gautier V."/>
            <person name="Ament-Velasquez S.L."/>
            <person name="Kruys A."/>
            <person name="Hutchinson M.I."/>
            <person name="Powell A.J."/>
            <person name="Barry K."/>
            <person name="Miller A.N."/>
            <person name="Grigoriev I.V."/>
            <person name="Debuchy R."/>
            <person name="Gladieux P."/>
            <person name="Thoren M.H."/>
            <person name="Johannesson H."/>
        </authorList>
    </citation>
    <scope>NUCLEOTIDE SEQUENCE</scope>
    <source>
        <strain evidence="2">CBS 955.72</strain>
    </source>
</reference>
<accession>A0AAJ0MI56</accession>
<comment type="caution">
    <text evidence="2">The sequence shown here is derived from an EMBL/GenBank/DDBJ whole genome shotgun (WGS) entry which is preliminary data.</text>
</comment>
<evidence type="ECO:0000313" key="2">
    <source>
        <dbReference type="EMBL" id="KAK3359826.1"/>
    </source>
</evidence>
<keyword evidence="3" id="KW-1185">Reference proteome</keyword>
<feature type="region of interest" description="Disordered" evidence="1">
    <location>
        <begin position="163"/>
        <end position="201"/>
    </location>
</feature>
<organism evidence="2 3">
    <name type="scientific">Lasiosphaeria hispida</name>
    <dbReference type="NCBI Taxonomy" id="260671"/>
    <lineage>
        <taxon>Eukaryota</taxon>
        <taxon>Fungi</taxon>
        <taxon>Dikarya</taxon>
        <taxon>Ascomycota</taxon>
        <taxon>Pezizomycotina</taxon>
        <taxon>Sordariomycetes</taxon>
        <taxon>Sordariomycetidae</taxon>
        <taxon>Sordariales</taxon>
        <taxon>Lasiosphaeriaceae</taxon>
        <taxon>Lasiosphaeria</taxon>
    </lineage>
</organism>
<proteinExistence type="predicted"/>
<dbReference type="EMBL" id="JAUIQD010000002">
    <property type="protein sequence ID" value="KAK3359826.1"/>
    <property type="molecule type" value="Genomic_DNA"/>
</dbReference>
<sequence>MAVLTPVRLLDAVVGQPVVVMTFVSRSPVFRAPRNTLQYTAPLPISTPACCCFFCPPANFMFGGVQPLLTLCQSRGVYQPCYDSNPLRADRVPILQIEPSNPSSRVVGHEARPIPRRNNRQPTQFDAFSLPCFPRPTRRGRTLYSLPGTPGLQNRAFLTFPAIALPSTTPPANRRQDCPSPQKAPSTNPKPEFFLQPSDRR</sequence>